<protein>
    <submittedName>
        <fullName evidence="1">Uncharacterized protein</fullName>
    </submittedName>
</protein>
<dbReference type="GeneID" id="19738385"/>
<dbReference type="RefSeq" id="YP_009046581.1">
    <property type="nucleotide sequence ID" value="NC_024450.1"/>
</dbReference>
<dbReference type="KEGG" id="vg:19738385"/>
<dbReference type="RefSeq" id="YP_009046603.1">
    <property type="nucleotide sequence ID" value="NC_024450.1"/>
</dbReference>
<dbReference type="Proteomes" id="UP000146149">
    <property type="component" value="Segment"/>
</dbReference>
<dbReference type="GeneID" id="19738407"/>
<dbReference type="KEGG" id="vg:19738407"/>
<accession>A0A068ER80</accession>
<evidence type="ECO:0000313" key="2">
    <source>
        <dbReference type="EMBL" id="AID52809.1"/>
    </source>
</evidence>
<name>A0A068ER80_9ALPH</name>
<organism evidence="1 3">
    <name type="scientific">Falconid herpesvirus 1</name>
    <dbReference type="NCBI Taxonomy" id="1510155"/>
    <lineage>
        <taxon>Viruses</taxon>
        <taxon>Duplodnaviria</taxon>
        <taxon>Heunggongvirae</taxon>
        <taxon>Peploviricota</taxon>
        <taxon>Herviviricetes</taxon>
        <taxon>Herpesvirales</taxon>
        <taxon>Orthoherpesviridae</taxon>
        <taxon>Alphaherpesvirinae</taxon>
        <taxon>Mardivirus</taxon>
        <taxon>Mardivirus columbidalpha1</taxon>
    </lineage>
</organism>
<reference evidence="1 3" key="1">
    <citation type="journal article" date="2014" name="Virus Res.">
        <title>Molecular characterization of the complete genome of falconid herpesvirus strain S-18.</title>
        <authorList>
            <person name="Spatz S.J."/>
            <person name="Volkening J.D."/>
            <person name="Ross T.A."/>
        </authorList>
    </citation>
    <scope>NUCLEOTIDE SEQUENCE [LARGE SCALE GENOMIC DNA]</scope>
    <source>
        <strain evidence="1">S-18</strain>
    </source>
</reference>
<dbReference type="EMBL" id="KJ668231">
    <property type="protein sequence ID" value="AID52787.1"/>
    <property type="molecule type" value="Genomic_DNA"/>
</dbReference>
<gene>
    <name evidence="1" type="ORF">FaHV1S18_097</name>
    <name evidence="2" type="ORF">FaHV1S18_119</name>
</gene>
<evidence type="ECO:0000313" key="1">
    <source>
        <dbReference type="EMBL" id="AID52787.1"/>
    </source>
</evidence>
<sequence length="142" mass="15833">MLLEVCVGNKSEIAGAVGEKHCLALTTDNRFIALNLLSVSIQVFPPRCSRFLRCILCVGILRERYKHPEPWNNIDNPFLLFTLWFANTHATVQSLLAPGITHTLALAHSACVVLCVVVMRVTRSVCLTLLRAPLSRLSRLRP</sequence>
<evidence type="ECO:0000313" key="3">
    <source>
        <dbReference type="Proteomes" id="UP000146149"/>
    </source>
</evidence>
<proteinExistence type="predicted"/>
<dbReference type="EMBL" id="KJ668231">
    <property type="protein sequence ID" value="AID52809.1"/>
    <property type="molecule type" value="Genomic_DNA"/>
</dbReference>